<dbReference type="OrthoDB" id="9774179at2"/>
<dbReference type="GO" id="GO:0003857">
    <property type="term" value="F:(3S)-3-hydroxyacyl-CoA dehydrogenase (NAD+) activity"/>
    <property type="evidence" value="ECO:0007669"/>
    <property type="project" value="TreeGrafter"/>
</dbReference>
<dbReference type="PANTHER" id="PTHR13078">
    <property type="entry name" value="PEROXISOMAL MULTIFUNCTIONAL ENZYME TYPE 2-RELATED"/>
    <property type="match status" value="1"/>
</dbReference>
<dbReference type="InterPro" id="IPR002539">
    <property type="entry name" value="MaoC-like_dom"/>
</dbReference>
<feature type="domain" description="Peroxisomal multifunctional enzyme type 2-like N-terminal" evidence="2">
    <location>
        <begin position="23"/>
        <end position="141"/>
    </location>
</feature>
<dbReference type="AlphaFoldDB" id="A0A2K9LGQ7"/>
<dbReference type="PANTHER" id="PTHR13078:SF56">
    <property type="entry name" value="PEROXISOMAL MULTIFUNCTIONAL ENZYME TYPE 2"/>
    <property type="match status" value="1"/>
</dbReference>
<dbReference type="EMBL" id="CP022684">
    <property type="protein sequence ID" value="AUM11430.1"/>
    <property type="molecule type" value="Genomic_DNA"/>
</dbReference>
<dbReference type="SUPFAM" id="SSF54637">
    <property type="entry name" value="Thioesterase/thiol ester dehydrase-isomerase"/>
    <property type="match status" value="2"/>
</dbReference>
<dbReference type="GO" id="GO:0004300">
    <property type="term" value="F:enoyl-CoA hydratase activity"/>
    <property type="evidence" value="ECO:0007669"/>
    <property type="project" value="TreeGrafter"/>
</dbReference>
<name>A0A2K9LGQ7_9GAMM</name>
<keyword evidence="4" id="KW-1185">Reference proteome</keyword>
<dbReference type="Proteomes" id="UP000235116">
    <property type="component" value="Chromosome"/>
</dbReference>
<dbReference type="Gene3D" id="3.10.129.10">
    <property type="entry name" value="Hotdog Thioesterase"/>
    <property type="match status" value="2"/>
</dbReference>
<dbReference type="InterPro" id="IPR054357">
    <property type="entry name" value="MFE-2_N"/>
</dbReference>
<protein>
    <submittedName>
        <fullName evidence="3">3-alpha,7-alpha, 12-alpha-trihydroxy-5-beta-cholest-24-enoyl-CoA hydratase</fullName>
    </submittedName>
</protein>
<accession>A0A2K9LGQ7</accession>
<dbReference type="Pfam" id="PF22622">
    <property type="entry name" value="MFE-2_hydrat-2_N"/>
    <property type="match status" value="1"/>
</dbReference>
<dbReference type="GO" id="GO:0044594">
    <property type="term" value="F:17-beta-hydroxysteroid dehydrogenase (NAD+) activity"/>
    <property type="evidence" value="ECO:0007669"/>
    <property type="project" value="TreeGrafter"/>
</dbReference>
<gene>
    <name evidence="3" type="ORF">Kalk_02875</name>
</gene>
<sequence>MSMAQPISADLVGLSTDPIDITWNEKDVQLYALAVGCKPEQELDFVYEARGPKVLPTFAVIPGLNVMGAVMGQVQFNLAMLLHGEQKITLHRPIPASGKATAVGSIAEVWDKGKAAVIGVECAVSDDEGPLFTTYATLFIRAAGGFGGERGVSAPALIIPERDPDVVVEDVTRAEQAALYRLTGDRNPIHIDPNFAKFGGFERPFLHGLCTYGFAGRAALSSLCGGDPARFVSMSGRFSDQVYMGDSIITRIWKTEPGMALMQVETQKGNVVLSQCQVEFRPE</sequence>
<organism evidence="3 4">
    <name type="scientific">Ketobacter alkanivorans</name>
    <dbReference type="NCBI Taxonomy" id="1917421"/>
    <lineage>
        <taxon>Bacteria</taxon>
        <taxon>Pseudomonadati</taxon>
        <taxon>Pseudomonadota</taxon>
        <taxon>Gammaproteobacteria</taxon>
        <taxon>Pseudomonadales</taxon>
        <taxon>Ketobacteraceae</taxon>
        <taxon>Ketobacter</taxon>
    </lineage>
</organism>
<dbReference type="Pfam" id="PF01575">
    <property type="entry name" value="MaoC_dehydratas"/>
    <property type="match status" value="1"/>
</dbReference>
<proteinExistence type="predicted"/>
<evidence type="ECO:0000259" key="1">
    <source>
        <dbReference type="Pfam" id="PF01575"/>
    </source>
</evidence>
<feature type="domain" description="MaoC-like" evidence="1">
    <location>
        <begin position="160"/>
        <end position="268"/>
    </location>
</feature>
<dbReference type="GO" id="GO:0006635">
    <property type="term" value="P:fatty acid beta-oxidation"/>
    <property type="evidence" value="ECO:0007669"/>
    <property type="project" value="TreeGrafter"/>
</dbReference>
<dbReference type="KEGG" id="kak:Kalk_02875"/>
<dbReference type="CDD" id="cd03448">
    <property type="entry name" value="HDE_HSD"/>
    <property type="match status" value="1"/>
</dbReference>
<evidence type="ECO:0000313" key="3">
    <source>
        <dbReference type="EMBL" id="AUM11430.1"/>
    </source>
</evidence>
<reference evidence="4" key="1">
    <citation type="submission" date="2017-08" db="EMBL/GenBank/DDBJ databases">
        <title>Direct submision.</title>
        <authorList>
            <person name="Kim S.-J."/>
            <person name="Rhee S.-K."/>
        </authorList>
    </citation>
    <scope>NUCLEOTIDE SEQUENCE [LARGE SCALE GENOMIC DNA]</scope>
    <source>
        <strain evidence="4">GI5</strain>
    </source>
</reference>
<evidence type="ECO:0000313" key="4">
    <source>
        <dbReference type="Proteomes" id="UP000235116"/>
    </source>
</evidence>
<dbReference type="InterPro" id="IPR029069">
    <property type="entry name" value="HotDog_dom_sf"/>
</dbReference>
<evidence type="ECO:0000259" key="2">
    <source>
        <dbReference type="Pfam" id="PF22622"/>
    </source>
</evidence>